<evidence type="ECO:0000259" key="1">
    <source>
        <dbReference type="Pfam" id="PF00501"/>
    </source>
</evidence>
<keyword evidence="2" id="KW-0436">Ligase</keyword>
<evidence type="ECO:0000313" key="3">
    <source>
        <dbReference type="Proteomes" id="UP000290759"/>
    </source>
</evidence>
<organism evidence="2 3">
    <name type="scientific">Lichenibacterium minor</name>
    <dbReference type="NCBI Taxonomy" id="2316528"/>
    <lineage>
        <taxon>Bacteria</taxon>
        <taxon>Pseudomonadati</taxon>
        <taxon>Pseudomonadota</taxon>
        <taxon>Alphaproteobacteria</taxon>
        <taxon>Hyphomicrobiales</taxon>
        <taxon>Lichenihabitantaceae</taxon>
        <taxon>Lichenibacterium</taxon>
    </lineage>
</organism>
<dbReference type="RefSeq" id="WP_129229122.1">
    <property type="nucleotide sequence ID" value="NZ_QYBB01000041.1"/>
</dbReference>
<dbReference type="InterPro" id="IPR042099">
    <property type="entry name" value="ANL_N_sf"/>
</dbReference>
<keyword evidence="3" id="KW-1185">Reference proteome</keyword>
<comment type="caution">
    <text evidence="2">The sequence shown here is derived from an EMBL/GenBank/DDBJ whole genome shotgun (WGS) entry which is preliminary data.</text>
</comment>
<reference evidence="2 3" key="2">
    <citation type="submission" date="2019-02" db="EMBL/GenBank/DDBJ databases">
        <title>'Lichenibacterium ramalinii' gen. nov. sp. nov., 'Lichenibacterium minor' gen. nov. sp. nov.</title>
        <authorList>
            <person name="Pankratov T."/>
        </authorList>
    </citation>
    <scope>NUCLEOTIDE SEQUENCE [LARGE SCALE GENOMIC DNA]</scope>
    <source>
        <strain evidence="2 3">RmlP026</strain>
    </source>
</reference>
<dbReference type="Pfam" id="PF00501">
    <property type="entry name" value="AMP-binding"/>
    <property type="match status" value="1"/>
</dbReference>
<dbReference type="EMBL" id="QYBB01000041">
    <property type="protein sequence ID" value="RYC29757.1"/>
    <property type="molecule type" value="Genomic_DNA"/>
</dbReference>
<gene>
    <name evidence="2" type="ORF">D3273_22400</name>
</gene>
<accession>A0A4Q2U4B7</accession>
<dbReference type="Gene3D" id="3.40.50.12780">
    <property type="entry name" value="N-terminal domain of ligase-like"/>
    <property type="match status" value="1"/>
</dbReference>
<dbReference type="OrthoDB" id="9787658at2"/>
<reference evidence="2 3" key="1">
    <citation type="submission" date="2018-12" db="EMBL/GenBank/DDBJ databases">
        <authorList>
            <person name="Grouzdev D.S."/>
            <person name="Krutkina M.S."/>
        </authorList>
    </citation>
    <scope>NUCLEOTIDE SEQUENCE [LARGE SCALE GENOMIC DNA]</scope>
    <source>
        <strain evidence="2 3">RmlP026</strain>
    </source>
</reference>
<dbReference type="GO" id="GO:0016878">
    <property type="term" value="F:acid-thiol ligase activity"/>
    <property type="evidence" value="ECO:0007669"/>
    <property type="project" value="UniProtKB-ARBA"/>
</dbReference>
<sequence>MPSPILSRRALARVLRSLLLAELRAARGRHGPSAAPPSVPGPWDDDLPLGQGGIGCDSLDLLSLAAAVNEMFNLHEVRTERNLLDVSAFGGWIDAVESAWRAGVDRVTFATSGSTGRPKRCPQTAAHLHAEVEALAARWADRRRVVALAPAHHIYGFLFTALLPTRLAVPCLAADDLGPEELAAALRPGDLVVSFPERWAYLARSVPAWPAGIHGVVSTAPCPPALAEVLAERGLSRLTEVYGSSETAGIAWRDAPDEPYGLMPQWTFAEPHRGDAPALIHADGTLHPLMDRIVRNAPRSFRLDGRRDGMVQVGGVNVAPAAVAERLRRRPGVRHAVVRLMRAEEGARLKAYLVPEPGTDGATLAGAVAAWAADHLQAAERPGTIAVGADLRVETPGETFDW</sequence>
<dbReference type="PANTHER" id="PTHR43767">
    <property type="entry name" value="LONG-CHAIN-FATTY-ACID--COA LIGASE"/>
    <property type="match status" value="1"/>
</dbReference>
<feature type="domain" description="AMP-dependent synthetase/ligase" evidence="1">
    <location>
        <begin position="111"/>
        <end position="256"/>
    </location>
</feature>
<dbReference type="AlphaFoldDB" id="A0A4Q2U4B7"/>
<name>A0A4Q2U4B7_9HYPH</name>
<proteinExistence type="predicted"/>
<dbReference type="PANTHER" id="PTHR43767:SF1">
    <property type="entry name" value="NONRIBOSOMAL PEPTIDE SYNTHASE PES1 (EUROFUNG)-RELATED"/>
    <property type="match status" value="1"/>
</dbReference>
<dbReference type="InterPro" id="IPR000873">
    <property type="entry name" value="AMP-dep_synth/lig_dom"/>
</dbReference>
<dbReference type="InterPro" id="IPR050237">
    <property type="entry name" value="ATP-dep_AMP-bd_enzyme"/>
</dbReference>
<dbReference type="SUPFAM" id="SSF56801">
    <property type="entry name" value="Acetyl-CoA synthetase-like"/>
    <property type="match status" value="1"/>
</dbReference>
<protein>
    <submittedName>
        <fullName evidence="2">4-coumarate--CoA ligase</fullName>
    </submittedName>
</protein>
<dbReference type="Proteomes" id="UP000290759">
    <property type="component" value="Unassembled WGS sequence"/>
</dbReference>
<evidence type="ECO:0000313" key="2">
    <source>
        <dbReference type="EMBL" id="RYC29757.1"/>
    </source>
</evidence>
<dbReference type="InterPro" id="IPR045851">
    <property type="entry name" value="AMP-bd_C_sf"/>
</dbReference>
<dbReference type="Gene3D" id="3.30.300.30">
    <property type="match status" value="1"/>
</dbReference>